<organism evidence="1 2">
    <name type="scientific">Lithospermum erythrorhizon</name>
    <name type="common">Purple gromwell</name>
    <name type="synonym">Lithospermum officinale var. erythrorhizon</name>
    <dbReference type="NCBI Taxonomy" id="34254"/>
    <lineage>
        <taxon>Eukaryota</taxon>
        <taxon>Viridiplantae</taxon>
        <taxon>Streptophyta</taxon>
        <taxon>Embryophyta</taxon>
        <taxon>Tracheophyta</taxon>
        <taxon>Spermatophyta</taxon>
        <taxon>Magnoliopsida</taxon>
        <taxon>eudicotyledons</taxon>
        <taxon>Gunneridae</taxon>
        <taxon>Pentapetalae</taxon>
        <taxon>asterids</taxon>
        <taxon>lamiids</taxon>
        <taxon>Boraginales</taxon>
        <taxon>Boraginaceae</taxon>
        <taxon>Boraginoideae</taxon>
        <taxon>Lithospermeae</taxon>
        <taxon>Lithospermum</taxon>
    </lineage>
</organism>
<dbReference type="AlphaFoldDB" id="A0AAV3PKL5"/>
<sequence length="107" mass="12255">MSTVSGTRTYEHRRRGNIVAGPQLNQVLLRELTTTPMEPRHQAKKKRRETKKSAIVVVALPLRERISGIRHARRRNPGDWRGMKAVTLEGGFIGASEEEERRRVLCN</sequence>
<accession>A0AAV3PKL5</accession>
<evidence type="ECO:0000313" key="2">
    <source>
        <dbReference type="Proteomes" id="UP001454036"/>
    </source>
</evidence>
<comment type="caution">
    <text evidence="1">The sequence shown here is derived from an EMBL/GenBank/DDBJ whole genome shotgun (WGS) entry which is preliminary data.</text>
</comment>
<keyword evidence="2" id="KW-1185">Reference proteome</keyword>
<dbReference type="Proteomes" id="UP001454036">
    <property type="component" value="Unassembled WGS sequence"/>
</dbReference>
<proteinExistence type="predicted"/>
<reference evidence="1 2" key="1">
    <citation type="submission" date="2024-01" db="EMBL/GenBank/DDBJ databases">
        <title>The complete chloroplast genome sequence of Lithospermum erythrorhizon: insights into the phylogenetic relationship among Boraginaceae species and the maternal lineages of purple gromwells.</title>
        <authorList>
            <person name="Okada T."/>
            <person name="Watanabe K."/>
        </authorList>
    </citation>
    <scope>NUCLEOTIDE SEQUENCE [LARGE SCALE GENOMIC DNA]</scope>
</reference>
<protein>
    <submittedName>
        <fullName evidence="1">Uncharacterized protein</fullName>
    </submittedName>
</protein>
<name>A0AAV3PKL5_LITER</name>
<dbReference type="EMBL" id="BAABME010017861">
    <property type="protein sequence ID" value="GAA0151633.1"/>
    <property type="molecule type" value="Genomic_DNA"/>
</dbReference>
<evidence type="ECO:0000313" key="1">
    <source>
        <dbReference type="EMBL" id="GAA0151633.1"/>
    </source>
</evidence>
<gene>
    <name evidence="1" type="ORF">LIER_37322</name>
</gene>